<organism evidence="2 3">
    <name type="scientific">Actinidia rufa</name>
    <dbReference type="NCBI Taxonomy" id="165716"/>
    <lineage>
        <taxon>Eukaryota</taxon>
        <taxon>Viridiplantae</taxon>
        <taxon>Streptophyta</taxon>
        <taxon>Embryophyta</taxon>
        <taxon>Tracheophyta</taxon>
        <taxon>Spermatophyta</taxon>
        <taxon>Magnoliopsida</taxon>
        <taxon>eudicotyledons</taxon>
        <taxon>Gunneridae</taxon>
        <taxon>Pentapetalae</taxon>
        <taxon>asterids</taxon>
        <taxon>Ericales</taxon>
        <taxon>Actinidiaceae</taxon>
        <taxon>Actinidia</taxon>
    </lineage>
</organism>
<proteinExistence type="predicted"/>
<dbReference type="Proteomes" id="UP000585474">
    <property type="component" value="Unassembled WGS sequence"/>
</dbReference>
<evidence type="ECO:0000313" key="3">
    <source>
        <dbReference type="Proteomes" id="UP000585474"/>
    </source>
</evidence>
<gene>
    <name evidence="2" type="ORF">Acr_08g0018310</name>
</gene>
<reference evidence="2 3" key="1">
    <citation type="submission" date="2019-07" db="EMBL/GenBank/DDBJ databases">
        <title>De Novo Assembly of kiwifruit Actinidia rufa.</title>
        <authorList>
            <person name="Sugita-Konishi S."/>
            <person name="Sato K."/>
            <person name="Mori E."/>
            <person name="Abe Y."/>
            <person name="Kisaki G."/>
            <person name="Hamano K."/>
            <person name="Suezawa K."/>
            <person name="Otani M."/>
            <person name="Fukuda T."/>
            <person name="Manabe T."/>
            <person name="Gomi K."/>
            <person name="Tabuchi M."/>
            <person name="Akimitsu K."/>
            <person name="Kataoka I."/>
        </authorList>
    </citation>
    <scope>NUCLEOTIDE SEQUENCE [LARGE SCALE GENOMIC DNA]</scope>
    <source>
        <strain evidence="3">cv. Fuchu</strain>
    </source>
</reference>
<dbReference type="PANTHER" id="PTHR33623">
    <property type="entry name" value="OS04G0572500 PROTEIN"/>
    <property type="match status" value="1"/>
</dbReference>
<dbReference type="OrthoDB" id="1918879at2759"/>
<feature type="region of interest" description="Disordered" evidence="1">
    <location>
        <begin position="274"/>
        <end position="314"/>
    </location>
</feature>
<accession>A0A7J0F421</accession>
<feature type="compositionally biased region" description="Acidic residues" evidence="1">
    <location>
        <begin position="293"/>
        <end position="314"/>
    </location>
</feature>
<name>A0A7J0F421_9ERIC</name>
<comment type="caution">
    <text evidence="2">The sequence shown here is derived from an EMBL/GenBank/DDBJ whole genome shotgun (WGS) entry which is preliminary data.</text>
</comment>
<sequence length="529" mass="60290">MMAHKHLHELLQDDQEPFLLKTYIADRRSQLNRPNNPNKPIVQKSNSKHSLYKKACFFSLQDSPDVRKSPLLNFPAPAPAKSPRKSTIRSPNGVLLHIPAKTASLLLDAAMRVHKQSSYAKPRKTQIKNVGIGIFGSIIKRLSAKKRVQRGEIEGKSEGESEKLKEKFVGLDEKSVVTSRRCSAVWSESNVDLESSSSSRSEESEEIDEFRDEVRENVGFDFCSSPLSPFRFALQTSPSPGLRTPVFSSPATSPLRLKKQENFEAESIQNIHIVEEEEEEKEQFSPVSVLDPTFEEEDDGNEDEDDEEEDGYDDLECSYAIVQRAKHQLLQKLHRFEKLAELDPIELEKRMLEDQDDEDENHDRDAEDEGEETESRSLCREESIDGYVREVLSRLGLHLSKLPEDMTRLVLDLISKEKTDDDDTDDVEAVAKTVCQRLHSWTEVKSNTIDMMVELDFRGEIDGWKRNDKEQVNETAVEIEVAILGLLLEELSEEMGNELSEMRPKKDVALVESCALVYSPFGVRLERLL</sequence>
<feature type="region of interest" description="Disordered" evidence="1">
    <location>
        <begin position="351"/>
        <end position="379"/>
    </location>
</feature>
<keyword evidence="3" id="KW-1185">Reference proteome</keyword>
<dbReference type="PANTHER" id="PTHR33623:SF5">
    <property type="entry name" value="HISTONE-LYSINE N-METHYLTRANSFERASE SETD1B-LIKE PROTEIN"/>
    <property type="match status" value="1"/>
</dbReference>
<evidence type="ECO:0000256" key="1">
    <source>
        <dbReference type="SAM" id="MobiDB-lite"/>
    </source>
</evidence>
<evidence type="ECO:0008006" key="4">
    <source>
        <dbReference type="Google" id="ProtNLM"/>
    </source>
</evidence>
<protein>
    <recommendedName>
        <fullName evidence="4">DUF4378 domain-containing protein</fullName>
    </recommendedName>
</protein>
<evidence type="ECO:0000313" key="2">
    <source>
        <dbReference type="EMBL" id="GFY93435.1"/>
    </source>
</evidence>
<feature type="compositionally biased region" description="Acidic residues" evidence="1">
    <location>
        <begin position="354"/>
        <end position="372"/>
    </location>
</feature>
<dbReference type="EMBL" id="BJWL01000008">
    <property type="protein sequence ID" value="GFY93435.1"/>
    <property type="molecule type" value="Genomic_DNA"/>
</dbReference>
<dbReference type="AlphaFoldDB" id="A0A7J0F421"/>